<evidence type="ECO:0000256" key="4">
    <source>
        <dbReference type="ARBA" id="ARBA00005680"/>
    </source>
</evidence>
<comment type="catalytic activity">
    <reaction evidence="17">
        <text>L-threonyl-[protein] + UDP-N-acetyl-alpha-D-galactosamine = a 3-O-[N-acetyl-alpha-D-galactosaminyl]-L-threonyl-[protein] + UDP + H(+)</text>
        <dbReference type="Rhea" id="RHEA:52424"/>
        <dbReference type="Rhea" id="RHEA-COMP:11060"/>
        <dbReference type="Rhea" id="RHEA-COMP:11689"/>
        <dbReference type="ChEBI" id="CHEBI:15378"/>
        <dbReference type="ChEBI" id="CHEBI:30013"/>
        <dbReference type="ChEBI" id="CHEBI:58223"/>
        <dbReference type="ChEBI" id="CHEBI:67138"/>
        <dbReference type="ChEBI" id="CHEBI:87075"/>
        <dbReference type="EC" id="2.4.1.41"/>
    </reaction>
</comment>
<dbReference type="GO" id="GO:0000139">
    <property type="term" value="C:Golgi membrane"/>
    <property type="evidence" value="ECO:0007669"/>
    <property type="project" value="UniProtKB-SubCell"/>
</dbReference>
<dbReference type="FunFam" id="3.90.550.10:FF:000053">
    <property type="entry name" value="Polypeptide N-acetylgalactosaminyltransferase"/>
    <property type="match status" value="1"/>
</dbReference>
<keyword evidence="7 21" id="KW-0812">Transmembrane</keyword>
<evidence type="ECO:0000256" key="21">
    <source>
        <dbReference type="RuleBase" id="RU361242"/>
    </source>
</evidence>
<keyword evidence="6 21" id="KW-0808">Transferase</keyword>
<keyword evidence="12 21" id="KW-0333">Golgi apparatus</keyword>
<dbReference type="CDD" id="cd23440">
    <property type="entry name" value="beta-trefoil_Ricin_GALNT11"/>
    <property type="match status" value="1"/>
</dbReference>
<dbReference type="Proteomes" id="UP000700334">
    <property type="component" value="Unassembled WGS sequence"/>
</dbReference>
<comment type="subunit">
    <text evidence="20">Interacts with NOTCH1.</text>
</comment>
<keyword evidence="11 21" id="KW-1133">Transmembrane helix</keyword>
<dbReference type="CDD" id="cd02510">
    <property type="entry name" value="pp-GalNAc-T"/>
    <property type="match status" value="1"/>
</dbReference>
<evidence type="ECO:0000256" key="5">
    <source>
        <dbReference type="ARBA" id="ARBA00022676"/>
    </source>
</evidence>
<evidence type="ECO:0000256" key="3">
    <source>
        <dbReference type="ARBA" id="ARBA00004922"/>
    </source>
</evidence>
<evidence type="ECO:0000256" key="1">
    <source>
        <dbReference type="ARBA" id="ARBA00001936"/>
    </source>
</evidence>
<accession>A0A8J5ZHX5</accession>
<dbReference type="AlphaFoldDB" id="A0A8J5ZHX5"/>
<evidence type="ECO:0000256" key="8">
    <source>
        <dbReference type="ARBA" id="ARBA00022734"/>
    </source>
</evidence>
<comment type="cofactor">
    <cofactor evidence="1 21">
        <name>Mn(2+)</name>
        <dbReference type="ChEBI" id="CHEBI:29035"/>
    </cofactor>
</comment>
<gene>
    <name evidence="23" type="ORF">J0S82_020793</name>
</gene>
<dbReference type="GO" id="GO:0008593">
    <property type="term" value="P:regulation of Notch signaling pathway"/>
    <property type="evidence" value="ECO:0007669"/>
    <property type="project" value="TreeGrafter"/>
</dbReference>
<evidence type="ECO:0000256" key="16">
    <source>
        <dbReference type="ARBA" id="ARBA00023211"/>
    </source>
</evidence>
<evidence type="ECO:0000256" key="18">
    <source>
        <dbReference type="ARBA" id="ARBA00052209"/>
    </source>
</evidence>
<sequence length="683" mass="75624">MMGSITARYFCYGCLFTSAAWTVLLFIYFNFSEVTQPVKNVPIKGSGPHGPFPKKFYPRFTRGPGRVLESQFKANRIDGVTDGEDPAKGSLQFSELGKRAGAPPGELLSAWRSAALSFAGMIFSERDQELRDLGYQKHAFNVLVSNRLGYHRDVPDTRAAECRDKAYPEGLPVASVVICFYNEALSALLRTVHSVLDRTPARLLRELVLVDDDSDFDDLKGELDEYVQKYLPGKVKVIRNTKREGLIRGRMIGAAHATGDVLVFLDSHCEVNVMWLQPLLAAIREDPRTVVCPVIDIISADTLTYSSSPVVRGGFNWGLHFKWDLVPLSELGGPEGATAPIKSPTMAGGLFAMDRRYFNELGQYDSGMDIWGGENLEISFRVASAQRGALTAFASEQIWMCGGKLFIIPCSRVGHIFRKRRPYGSPEGQDTMTHNSLRLAHVWLDEYKEQYFSLRPDLRTKSYGNVSERVELRRRLGCRSFKWYLDNVYPEMQVSGPNAKPQQPIFINRGPKRPKVRRRGRVSGALHPACTTGLSPAAGTAGAWLAAQARVVSAASALQLYHLQTGKCLAAQGRPSQKGGLVVLKSCDTGDPGQIWAYNEEHELVLNGLLCLDMSETRSSDPPRLMKCHGSGGSQQWTFGKSHRLYQVSAGQCLQAVDPLSRSSYVTMAICDGSSAQQWHLQG</sequence>
<keyword evidence="9" id="KW-0735">Signal-anchor</keyword>
<feature type="transmembrane region" description="Helical" evidence="21">
    <location>
        <begin position="9"/>
        <end position="31"/>
    </location>
</feature>
<evidence type="ECO:0000256" key="13">
    <source>
        <dbReference type="ARBA" id="ARBA00023136"/>
    </source>
</evidence>
<evidence type="ECO:0000256" key="10">
    <source>
        <dbReference type="ARBA" id="ARBA00022976"/>
    </source>
</evidence>
<dbReference type="GO" id="GO:0005112">
    <property type="term" value="F:Notch binding"/>
    <property type="evidence" value="ECO:0007669"/>
    <property type="project" value="UniProtKB-ARBA"/>
</dbReference>
<comment type="caution">
    <text evidence="23">The sequence shown here is derived from an EMBL/GenBank/DDBJ whole genome shotgun (WGS) entry which is preliminary data.</text>
</comment>
<feature type="domain" description="Ricin B lectin" evidence="22">
    <location>
        <begin position="555"/>
        <end position="682"/>
    </location>
</feature>
<dbReference type="GO" id="GO:0030246">
    <property type="term" value="F:carbohydrate binding"/>
    <property type="evidence" value="ECO:0007669"/>
    <property type="project" value="UniProtKB-KW"/>
</dbReference>
<dbReference type="InterPro" id="IPR001173">
    <property type="entry name" value="Glyco_trans_2-like"/>
</dbReference>
<dbReference type="GO" id="GO:0007219">
    <property type="term" value="P:Notch signaling pathway"/>
    <property type="evidence" value="ECO:0007669"/>
    <property type="project" value="UniProtKB-KW"/>
</dbReference>
<keyword evidence="8 21" id="KW-0430">Lectin</keyword>
<comment type="pathway">
    <text evidence="3 21">Protein modification; protein glycosylation.</text>
</comment>
<evidence type="ECO:0000256" key="2">
    <source>
        <dbReference type="ARBA" id="ARBA00004323"/>
    </source>
</evidence>
<keyword evidence="14 21" id="KW-1015">Disulfide bond</keyword>
<evidence type="ECO:0000256" key="12">
    <source>
        <dbReference type="ARBA" id="ARBA00023034"/>
    </source>
</evidence>
<dbReference type="SUPFAM" id="SSF50370">
    <property type="entry name" value="Ricin B-like lectins"/>
    <property type="match status" value="1"/>
</dbReference>
<dbReference type="Pfam" id="PF00652">
    <property type="entry name" value="Ricin_B_lectin"/>
    <property type="match status" value="1"/>
</dbReference>
<dbReference type="FunFam" id="2.80.10.50:FF:000029">
    <property type="entry name" value="Polypeptide N-acetylgalactosaminyltransferase"/>
    <property type="match status" value="1"/>
</dbReference>
<evidence type="ECO:0000256" key="7">
    <source>
        <dbReference type="ARBA" id="ARBA00022692"/>
    </source>
</evidence>
<dbReference type="Gene3D" id="3.90.550.10">
    <property type="entry name" value="Spore Coat Polysaccharide Biosynthesis Protein SpsA, Chain A"/>
    <property type="match status" value="1"/>
</dbReference>
<dbReference type="InterPro" id="IPR035992">
    <property type="entry name" value="Ricin_B-like_lectins"/>
</dbReference>
<dbReference type="PANTHER" id="PTHR11675">
    <property type="entry name" value="N-ACETYLGALACTOSAMINYLTRANSFERASE"/>
    <property type="match status" value="1"/>
</dbReference>
<keyword evidence="13 21" id="KW-0472">Membrane</keyword>
<dbReference type="GO" id="GO:0006493">
    <property type="term" value="P:protein O-linked glycosylation"/>
    <property type="evidence" value="ECO:0007669"/>
    <property type="project" value="TreeGrafter"/>
</dbReference>
<reference evidence="23" key="1">
    <citation type="journal article" date="2021" name="Evol. Appl.">
        <title>The genome of the Pyrenean desman and the effects of bottlenecks and inbreeding on the genomic landscape of an endangered species.</title>
        <authorList>
            <person name="Escoda L."/>
            <person name="Castresana J."/>
        </authorList>
    </citation>
    <scope>NUCLEOTIDE SEQUENCE</scope>
    <source>
        <strain evidence="23">IBE-C5619</strain>
    </source>
</reference>
<dbReference type="PROSITE" id="PS50231">
    <property type="entry name" value="RICIN_B_LECTIN"/>
    <property type="match status" value="1"/>
</dbReference>
<evidence type="ECO:0000256" key="9">
    <source>
        <dbReference type="ARBA" id="ARBA00022968"/>
    </source>
</evidence>
<dbReference type="InterPro" id="IPR000772">
    <property type="entry name" value="Ricin_B_lectin"/>
</dbReference>
<evidence type="ECO:0000256" key="17">
    <source>
        <dbReference type="ARBA" id="ARBA00050905"/>
    </source>
</evidence>
<proteinExistence type="inferred from homology"/>
<dbReference type="OrthoDB" id="5988548at2759"/>
<keyword evidence="10" id="KW-0914">Notch signaling pathway</keyword>
<dbReference type="GO" id="GO:0004653">
    <property type="term" value="F:polypeptide N-acetylgalactosaminyltransferase activity"/>
    <property type="evidence" value="ECO:0007669"/>
    <property type="project" value="UniProtKB-EC"/>
</dbReference>
<name>A0A8J5ZHX5_GALPY</name>
<keyword evidence="15" id="KW-0325">Glycoprotein</keyword>
<dbReference type="SMART" id="SM00458">
    <property type="entry name" value="RICIN"/>
    <property type="match status" value="1"/>
</dbReference>
<comment type="catalytic activity">
    <reaction evidence="18">
        <text>L-seryl-[protein] + UDP-N-acetyl-alpha-D-galactosamine = a 3-O-[N-acetyl-alpha-D-galactosaminyl]-L-seryl-[protein] + UDP + H(+)</text>
        <dbReference type="Rhea" id="RHEA:23956"/>
        <dbReference type="Rhea" id="RHEA-COMP:9863"/>
        <dbReference type="Rhea" id="RHEA-COMP:12788"/>
        <dbReference type="ChEBI" id="CHEBI:15378"/>
        <dbReference type="ChEBI" id="CHEBI:29999"/>
        <dbReference type="ChEBI" id="CHEBI:53604"/>
        <dbReference type="ChEBI" id="CHEBI:58223"/>
        <dbReference type="ChEBI" id="CHEBI:67138"/>
        <dbReference type="EC" id="2.4.1.41"/>
    </reaction>
</comment>
<comment type="subcellular location">
    <subcellularLocation>
        <location evidence="2 21">Golgi apparatus membrane</location>
        <topology evidence="2 21">Single-pass type II membrane protein</topology>
    </subcellularLocation>
</comment>
<dbReference type="EMBL" id="JAGFMF010012182">
    <property type="protein sequence ID" value="KAG8506141.1"/>
    <property type="molecule type" value="Genomic_DNA"/>
</dbReference>
<keyword evidence="24" id="KW-1185">Reference proteome</keyword>
<keyword evidence="5 21" id="KW-0328">Glycosyltransferase</keyword>
<evidence type="ECO:0000256" key="20">
    <source>
        <dbReference type="ARBA" id="ARBA00064672"/>
    </source>
</evidence>
<organism evidence="23 24">
    <name type="scientific">Galemys pyrenaicus</name>
    <name type="common">Iberian desman</name>
    <name type="synonym">Pyrenean desman</name>
    <dbReference type="NCBI Taxonomy" id="202257"/>
    <lineage>
        <taxon>Eukaryota</taxon>
        <taxon>Metazoa</taxon>
        <taxon>Chordata</taxon>
        <taxon>Craniata</taxon>
        <taxon>Vertebrata</taxon>
        <taxon>Euteleostomi</taxon>
        <taxon>Mammalia</taxon>
        <taxon>Eutheria</taxon>
        <taxon>Laurasiatheria</taxon>
        <taxon>Eulipotyphla</taxon>
        <taxon>Talpidae</taxon>
        <taxon>Galemys</taxon>
    </lineage>
</organism>
<keyword evidence="16 21" id="KW-0464">Manganese</keyword>
<dbReference type="Gene3D" id="2.80.10.50">
    <property type="match status" value="1"/>
</dbReference>
<dbReference type="UniPathway" id="UPA00378"/>
<dbReference type="Pfam" id="PF00535">
    <property type="entry name" value="Glycos_transf_2"/>
    <property type="match status" value="1"/>
</dbReference>
<evidence type="ECO:0000256" key="14">
    <source>
        <dbReference type="ARBA" id="ARBA00023157"/>
    </source>
</evidence>
<evidence type="ECO:0000256" key="6">
    <source>
        <dbReference type="ARBA" id="ARBA00022679"/>
    </source>
</evidence>
<evidence type="ECO:0000259" key="22">
    <source>
        <dbReference type="SMART" id="SM00458"/>
    </source>
</evidence>
<dbReference type="PANTHER" id="PTHR11675:SF10">
    <property type="entry name" value="POLYPEPTIDE N-ACETYLGALACTOSAMINYLTRANSFERASE 11"/>
    <property type="match status" value="1"/>
</dbReference>
<evidence type="ECO:0000313" key="23">
    <source>
        <dbReference type="EMBL" id="KAG8506141.1"/>
    </source>
</evidence>
<protein>
    <recommendedName>
        <fullName evidence="21">Polypeptide N-acetylgalactosaminyltransferase</fullName>
        <ecNumber evidence="21">2.4.1.-</ecNumber>
    </recommendedName>
    <alternativeName>
        <fullName evidence="21">Protein-UDP acetylgalactosaminyltransferase</fullName>
    </alternativeName>
</protein>
<dbReference type="SUPFAM" id="SSF53448">
    <property type="entry name" value="Nucleotide-diphospho-sugar transferases"/>
    <property type="match status" value="1"/>
</dbReference>
<evidence type="ECO:0000256" key="19">
    <source>
        <dbReference type="ARBA" id="ARBA00057604"/>
    </source>
</evidence>
<evidence type="ECO:0000313" key="24">
    <source>
        <dbReference type="Proteomes" id="UP000700334"/>
    </source>
</evidence>
<evidence type="ECO:0000256" key="11">
    <source>
        <dbReference type="ARBA" id="ARBA00022989"/>
    </source>
</evidence>
<comment type="similarity">
    <text evidence="4 21">Belongs to the glycosyltransferase 2 family. GalNAc-T subfamily.</text>
</comment>
<evidence type="ECO:0000256" key="15">
    <source>
        <dbReference type="ARBA" id="ARBA00023180"/>
    </source>
</evidence>
<dbReference type="EC" id="2.4.1.-" evidence="21"/>
<dbReference type="InterPro" id="IPR029044">
    <property type="entry name" value="Nucleotide-diphossugar_trans"/>
</dbReference>
<dbReference type="InterPro" id="IPR045885">
    <property type="entry name" value="GalNAc-T"/>
</dbReference>
<comment type="function">
    <text evidence="19">Polypeptide N-acetylgalactosaminyltransferase that catalyzes the initiation of protein O-linked glycosylation and is involved in left/right asymmetry by mediating O-glycosylation of NOTCH1. O-glycosylation of NOTCH1 promotes activation of NOTCH1, modulating the balance between motile and immotile (sensory) cilia at the left-right organiser (LRO). Polypeptide N-acetylgalactosaminyltransferases catalyze the transfer of an N-acetyl-D-galactosamine residue to a serine or threonine residue on the protein receptor. Displays the same enzyme activity toward MUC1, MUC4, and EA2 than GALNT1. Not involved in glycosylation of erythropoietin (EPO).</text>
</comment>